<accession>A0A0G0YET1</accession>
<sequence length="122" mass="14265">MGQMKLPIFTESYGLYKMIYNFRILVPRLDRYGLWLRTENTTLDFIELIIQAEAQYELEKLHTLNNASVKLNLLRFLVRIACDVKAINIEKYNLLQQQINSVGQMLGAWIKSIKNKNNIKAS</sequence>
<dbReference type="Gene3D" id="1.20.1440.60">
    <property type="entry name" value="23S rRNA-intervening sequence"/>
    <property type="match status" value="1"/>
</dbReference>
<gene>
    <name evidence="2" type="ORF">UU50_C0015G0011</name>
</gene>
<dbReference type="Proteomes" id="UP000033930">
    <property type="component" value="Unassembled WGS sequence"/>
</dbReference>
<proteinExistence type="predicted"/>
<dbReference type="CDD" id="cd16376">
    <property type="entry name" value="Avd_like"/>
    <property type="match status" value="1"/>
</dbReference>
<reference evidence="2 3" key="1">
    <citation type="journal article" date="2015" name="Nature">
        <title>rRNA introns, odd ribosomes, and small enigmatic genomes across a large radiation of phyla.</title>
        <authorList>
            <person name="Brown C.T."/>
            <person name="Hug L.A."/>
            <person name="Thomas B.C."/>
            <person name="Sharon I."/>
            <person name="Castelle C.J."/>
            <person name="Singh A."/>
            <person name="Wilkins M.J."/>
            <person name="Williams K.H."/>
            <person name="Banfield J.F."/>
        </authorList>
    </citation>
    <scope>NUCLEOTIDE SEQUENCE [LARGE SCALE GENOMIC DNA]</scope>
</reference>
<feature type="domain" description="bAvd-like" evidence="1">
    <location>
        <begin position="16"/>
        <end position="113"/>
    </location>
</feature>
<dbReference type="Pfam" id="PF22296">
    <property type="entry name" value="bAvd"/>
    <property type="match status" value="1"/>
</dbReference>
<evidence type="ECO:0000313" key="3">
    <source>
        <dbReference type="Proteomes" id="UP000033930"/>
    </source>
</evidence>
<evidence type="ECO:0000259" key="1">
    <source>
        <dbReference type="Pfam" id="PF22296"/>
    </source>
</evidence>
<dbReference type="InterPro" id="IPR055360">
    <property type="entry name" value="bAvd"/>
</dbReference>
<dbReference type="EMBL" id="LCAW01000015">
    <property type="protein sequence ID" value="KKR98842.1"/>
    <property type="molecule type" value="Genomic_DNA"/>
</dbReference>
<name>A0A0G0YET1_9BACT</name>
<protein>
    <recommendedName>
        <fullName evidence="1">bAvd-like domain-containing protein</fullName>
    </recommendedName>
</protein>
<evidence type="ECO:0000313" key="2">
    <source>
        <dbReference type="EMBL" id="KKR98842.1"/>
    </source>
</evidence>
<dbReference type="AlphaFoldDB" id="A0A0G0YET1"/>
<organism evidence="2 3">
    <name type="scientific">Candidatus Uhrbacteria bacterium GW2011_GWC1_41_20</name>
    <dbReference type="NCBI Taxonomy" id="1618983"/>
    <lineage>
        <taxon>Bacteria</taxon>
        <taxon>Candidatus Uhriibacteriota</taxon>
    </lineage>
</organism>
<dbReference type="InterPro" id="IPR036583">
    <property type="entry name" value="23S_rRNA_IVS_sf"/>
</dbReference>
<comment type="caution">
    <text evidence="2">The sequence shown here is derived from an EMBL/GenBank/DDBJ whole genome shotgun (WGS) entry which is preliminary data.</text>
</comment>
<dbReference type="SUPFAM" id="SSF158446">
    <property type="entry name" value="IVS-encoded protein-like"/>
    <property type="match status" value="1"/>
</dbReference>